<dbReference type="PANTHER" id="PTHR23291">
    <property type="entry name" value="BAX INHIBITOR-RELATED"/>
    <property type="match status" value="1"/>
</dbReference>
<protein>
    <submittedName>
        <fullName evidence="7">Bax inhibitor-1/YccA family protein</fullName>
    </submittedName>
</protein>
<name>A0ABT1MK47_9BACT</name>
<feature type="transmembrane region" description="Helical" evidence="6">
    <location>
        <begin position="57"/>
        <end position="78"/>
    </location>
</feature>
<feature type="transmembrane region" description="Helical" evidence="6">
    <location>
        <begin position="114"/>
        <end position="132"/>
    </location>
</feature>
<feature type="transmembrane region" description="Helical" evidence="6">
    <location>
        <begin position="21"/>
        <end position="45"/>
    </location>
</feature>
<gene>
    <name evidence="7" type="ORF">NMU02_08190</name>
</gene>
<dbReference type="PANTHER" id="PTHR23291:SF50">
    <property type="entry name" value="PROTEIN LIFEGUARD 4"/>
    <property type="match status" value="1"/>
</dbReference>
<feature type="transmembrane region" description="Helical" evidence="6">
    <location>
        <begin position="144"/>
        <end position="162"/>
    </location>
</feature>
<evidence type="ECO:0000256" key="1">
    <source>
        <dbReference type="ARBA" id="ARBA00004141"/>
    </source>
</evidence>
<reference evidence="7 8" key="1">
    <citation type="submission" date="2022-07" db="EMBL/GenBank/DDBJ databases">
        <title>Fecal culturing of patients with breast cancer.</title>
        <authorList>
            <person name="Teng N.M.Y."/>
            <person name="Kiu R."/>
            <person name="Evans R."/>
            <person name="Baker D.J."/>
            <person name="Zenner C."/>
            <person name="Robinson S.D."/>
            <person name="Hall L.J."/>
        </authorList>
    </citation>
    <scope>NUCLEOTIDE SEQUENCE [LARGE SCALE GENOMIC DNA]</scope>
    <source>
        <strain evidence="7 8">LH1063</strain>
    </source>
</reference>
<keyword evidence="4 6" id="KW-1133">Transmembrane helix</keyword>
<evidence type="ECO:0000313" key="8">
    <source>
        <dbReference type="Proteomes" id="UP001205603"/>
    </source>
</evidence>
<keyword evidence="5 6" id="KW-0472">Membrane</keyword>
<dbReference type="CDD" id="cd10432">
    <property type="entry name" value="BI-1-like_bacterial"/>
    <property type="match status" value="1"/>
</dbReference>
<keyword evidence="3 6" id="KW-0812">Transmembrane</keyword>
<dbReference type="RefSeq" id="WP_255027309.1">
    <property type="nucleotide sequence ID" value="NZ_JANDHW010000007.1"/>
</dbReference>
<comment type="subcellular location">
    <subcellularLocation>
        <location evidence="1">Membrane</location>
        <topology evidence="1">Multi-pass membrane protein</topology>
    </subcellularLocation>
</comment>
<dbReference type="Pfam" id="PF01027">
    <property type="entry name" value="Bax1-I"/>
    <property type="match status" value="1"/>
</dbReference>
<keyword evidence="8" id="KW-1185">Reference proteome</keyword>
<dbReference type="Proteomes" id="UP001205603">
    <property type="component" value="Unassembled WGS sequence"/>
</dbReference>
<comment type="similarity">
    <text evidence="2 6">Belongs to the BI1 family.</text>
</comment>
<evidence type="ECO:0000256" key="2">
    <source>
        <dbReference type="ARBA" id="ARBA00010350"/>
    </source>
</evidence>
<feature type="transmembrane region" description="Helical" evidence="6">
    <location>
        <begin position="85"/>
        <end position="108"/>
    </location>
</feature>
<evidence type="ECO:0000256" key="4">
    <source>
        <dbReference type="ARBA" id="ARBA00022989"/>
    </source>
</evidence>
<organism evidence="7 8">
    <name type="scientific">Coprobacter tertius</name>
    <dbReference type="NCBI Taxonomy" id="2944915"/>
    <lineage>
        <taxon>Bacteria</taxon>
        <taxon>Pseudomonadati</taxon>
        <taxon>Bacteroidota</taxon>
        <taxon>Bacteroidia</taxon>
        <taxon>Bacteroidales</taxon>
        <taxon>Barnesiellaceae</taxon>
        <taxon>Coprobacter</taxon>
    </lineage>
</organism>
<feature type="transmembrane region" description="Helical" evidence="6">
    <location>
        <begin position="168"/>
        <end position="185"/>
    </location>
</feature>
<sequence>MGNEYVSKTPASEEKLLQQRFMVWVYRWMTLGLALTAVIAMLVFYNKTLLTYISNSNWIFMGMILAELAVVFILSFNIQRMSISMAIIMFLLYSILNGFTVSVIISLYTAASVGYTLFIAALMFGIMSIYGYFTQKDLTRFGNLLTMGLIGLIIAFIINIIWFNSTVYWILSIVGVLIFVGLTAFDTQRLKQIGESATPGEASMKLGVIGALTLYLDFINIFFLLLGMSARRS</sequence>
<accession>A0ABT1MK47</accession>
<evidence type="ECO:0000256" key="5">
    <source>
        <dbReference type="ARBA" id="ARBA00023136"/>
    </source>
</evidence>
<dbReference type="InterPro" id="IPR006214">
    <property type="entry name" value="Bax_inhibitor_1-related"/>
</dbReference>
<feature type="transmembrane region" description="Helical" evidence="6">
    <location>
        <begin position="206"/>
        <end position="228"/>
    </location>
</feature>
<dbReference type="EMBL" id="JANDHW010000007">
    <property type="protein sequence ID" value="MCP9612068.1"/>
    <property type="molecule type" value="Genomic_DNA"/>
</dbReference>
<comment type="caution">
    <text evidence="7">The sequence shown here is derived from an EMBL/GenBank/DDBJ whole genome shotgun (WGS) entry which is preliminary data.</text>
</comment>
<evidence type="ECO:0000256" key="6">
    <source>
        <dbReference type="RuleBase" id="RU004379"/>
    </source>
</evidence>
<proteinExistence type="inferred from homology"/>
<evidence type="ECO:0000256" key="3">
    <source>
        <dbReference type="ARBA" id="ARBA00022692"/>
    </source>
</evidence>
<evidence type="ECO:0000313" key="7">
    <source>
        <dbReference type="EMBL" id="MCP9612068.1"/>
    </source>
</evidence>